<proteinExistence type="predicted"/>
<name>A0ABP9IR49_9ACTN</name>
<keyword evidence="2" id="KW-1185">Reference proteome</keyword>
<dbReference type="EMBL" id="BAABKB010000004">
    <property type="protein sequence ID" value="GAA5005669.1"/>
    <property type="molecule type" value="Genomic_DNA"/>
</dbReference>
<evidence type="ECO:0008006" key="3">
    <source>
        <dbReference type="Google" id="ProtNLM"/>
    </source>
</evidence>
<organism evidence="1 2">
    <name type="scientific">Streptomyces siamensis</name>
    <dbReference type="NCBI Taxonomy" id="1274986"/>
    <lineage>
        <taxon>Bacteria</taxon>
        <taxon>Bacillati</taxon>
        <taxon>Actinomycetota</taxon>
        <taxon>Actinomycetes</taxon>
        <taxon>Kitasatosporales</taxon>
        <taxon>Streptomycetaceae</taxon>
        <taxon>Streptomyces</taxon>
    </lineage>
</organism>
<dbReference type="Proteomes" id="UP001501759">
    <property type="component" value="Unassembled WGS sequence"/>
</dbReference>
<protein>
    <recommendedName>
        <fullName evidence="3">Secreted protein</fullName>
    </recommendedName>
</protein>
<evidence type="ECO:0000313" key="1">
    <source>
        <dbReference type="EMBL" id="GAA5005669.1"/>
    </source>
</evidence>
<sequence>MFWWLAMSALWAWAAFESFAFRVSAEQPALLRSLLTRATTRATALDAGAEVLGAEEGGVEAEGVEVDGAELDGLGVVGFVGVGAWGVAGFAGADAVGAADLCEADALCHFLCHVLCPACAFFALCVSGADGAVAAGALGACVVGVADDEVRSWLCHCPRWAASSQSPWLSATSCHRPAEPTVRVPWSSQHAMAAVGTASAPSARAATVICRCRVFLRCFLIRASLGGRGASLVGSARHERCA</sequence>
<comment type="caution">
    <text evidence="1">The sequence shown here is derived from an EMBL/GenBank/DDBJ whole genome shotgun (WGS) entry which is preliminary data.</text>
</comment>
<reference evidence="2" key="1">
    <citation type="journal article" date="2019" name="Int. J. Syst. Evol. Microbiol.">
        <title>The Global Catalogue of Microorganisms (GCM) 10K type strain sequencing project: providing services to taxonomists for standard genome sequencing and annotation.</title>
        <authorList>
            <consortium name="The Broad Institute Genomics Platform"/>
            <consortium name="The Broad Institute Genome Sequencing Center for Infectious Disease"/>
            <person name="Wu L."/>
            <person name="Ma J."/>
        </authorList>
    </citation>
    <scope>NUCLEOTIDE SEQUENCE [LARGE SCALE GENOMIC DNA]</scope>
    <source>
        <strain evidence="2">JCM 18409</strain>
    </source>
</reference>
<gene>
    <name evidence="1" type="ORF">GCM10023335_22670</name>
</gene>
<accession>A0ABP9IR49</accession>
<evidence type="ECO:0000313" key="2">
    <source>
        <dbReference type="Proteomes" id="UP001501759"/>
    </source>
</evidence>